<organism evidence="1 2">
    <name type="scientific">Lentilactobacillus curieae</name>
    <dbReference type="NCBI Taxonomy" id="1138822"/>
    <lineage>
        <taxon>Bacteria</taxon>
        <taxon>Bacillati</taxon>
        <taxon>Bacillota</taxon>
        <taxon>Bacilli</taxon>
        <taxon>Lactobacillales</taxon>
        <taxon>Lactobacillaceae</taxon>
        <taxon>Lentilactobacillus</taxon>
    </lineage>
</organism>
<evidence type="ECO:0008006" key="3">
    <source>
        <dbReference type="Google" id="ProtNLM"/>
    </source>
</evidence>
<dbReference type="InterPro" id="IPR029064">
    <property type="entry name" value="Ribosomal_eL30-like_sf"/>
</dbReference>
<sequence length="126" mass="14401">MAESTEDYIRQHAFGTPQLKPDEKRAFLGNFRERVALALTIAQLNNSKTPAMVTDVLKGYPEYRMYLNGKMADSMISQYMKLAIEQNYQFTILVQNGVRVEQKVSMNDFGVVIASPTDKIKKRVTF</sequence>
<evidence type="ECO:0000313" key="2">
    <source>
        <dbReference type="Proteomes" id="UP000030361"/>
    </source>
</evidence>
<protein>
    <recommendedName>
        <fullName evidence="3">DUF1694 domain-containing protein</fullName>
    </recommendedName>
</protein>
<dbReference type="eggNOG" id="COG5506">
    <property type="taxonomic scope" value="Bacteria"/>
</dbReference>
<dbReference type="AlphaFoldDB" id="A0A1S6QFU1"/>
<dbReference type="Pfam" id="PF07997">
    <property type="entry name" value="DUF1694"/>
    <property type="match status" value="1"/>
</dbReference>
<accession>A0A1S6QFU1</accession>
<dbReference type="SUPFAM" id="SSF160515">
    <property type="entry name" value="YueI-like"/>
    <property type="match status" value="1"/>
</dbReference>
<dbReference type="KEGG" id="lcu:PL11_000185"/>
<gene>
    <name evidence="1" type="ORF">PL11_000185</name>
</gene>
<proteinExistence type="predicted"/>
<dbReference type="RefSeq" id="WP_035166841.1">
    <property type="nucleotide sequence ID" value="NZ_CP018906.1"/>
</dbReference>
<dbReference type="InterPro" id="IPR012543">
    <property type="entry name" value="DUF1694"/>
</dbReference>
<dbReference type="Gene3D" id="3.30.1330.30">
    <property type="match status" value="1"/>
</dbReference>
<dbReference type="Proteomes" id="UP000030361">
    <property type="component" value="Chromosome"/>
</dbReference>
<evidence type="ECO:0000313" key="1">
    <source>
        <dbReference type="EMBL" id="AQW20476.1"/>
    </source>
</evidence>
<reference evidence="1 2" key="1">
    <citation type="journal article" date="2015" name="Genome Announc.">
        <title>Genome Sequence of Lactobacillus curieae CCTCC M 2011381T, a Novel Producer of Gamma-aminobutyric Acid.</title>
        <authorList>
            <person name="Wang Y."/>
            <person name="Wang Y."/>
            <person name="Lang C."/>
            <person name="Wei D."/>
            <person name="Xu P."/>
            <person name="Xie J."/>
        </authorList>
    </citation>
    <scope>NUCLEOTIDE SEQUENCE [LARGE SCALE GENOMIC DNA]</scope>
    <source>
        <strain evidence="1 2">CCTCC M 2011381</strain>
    </source>
</reference>
<dbReference type="OrthoDB" id="95278at2"/>
<name>A0A1S6QFU1_9LACO</name>
<keyword evidence="2" id="KW-1185">Reference proteome</keyword>
<dbReference type="EMBL" id="CP018906">
    <property type="protein sequence ID" value="AQW20476.1"/>
    <property type="molecule type" value="Genomic_DNA"/>
</dbReference>